<dbReference type="GO" id="GO:0070840">
    <property type="term" value="F:dynein complex binding"/>
    <property type="evidence" value="ECO:0007669"/>
    <property type="project" value="UniProtKB-UniRule"/>
</dbReference>
<dbReference type="SMART" id="SM00320">
    <property type="entry name" value="WD40"/>
    <property type="match status" value="7"/>
</dbReference>
<dbReference type="SUPFAM" id="SSF109925">
    <property type="entry name" value="Lissencephaly-1 protein (Lis-1, PAF-AH alpha) N-terminal domain"/>
    <property type="match status" value="1"/>
</dbReference>
<dbReference type="GO" id="GO:0000922">
    <property type="term" value="C:spindle pole"/>
    <property type="evidence" value="ECO:0007669"/>
    <property type="project" value="UniProtKB-SubCell"/>
</dbReference>
<evidence type="ECO:0000256" key="11">
    <source>
        <dbReference type="HAMAP-Rule" id="MF_03141"/>
    </source>
</evidence>
<dbReference type="HAMAP" id="MF_03141">
    <property type="entry name" value="lis1"/>
    <property type="match status" value="1"/>
</dbReference>
<keyword evidence="3 12" id="KW-0853">WD repeat</keyword>
<dbReference type="AlphaFoldDB" id="A0A9N9B3P2"/>
<dbReference type="InterPro" id="IPR037190">
    <property type="entry name" value="LIS1_N"/>
</dbReference>
<feature type="repeat" description="WD" evidence="12">
    <location>
        <begin position="363"/>
        <end position="398"/>
    </location>
</feature>
<dbReference type="EMBL" id="CAJVPI010000580">
    <property type="protein sequence ID" value="CAG8552190.1"/>
    <property type="molecule type" value="Genomic_DNA"/>
</dbReference>
<keyword evidence="1 11" id="KW-0813">Transport</keyword>
<dbReference type="GO" id="GO:0051012">
    <property type="term" value="P:microtubule sliding"/>
    <property type="evidence" value="ECO:0007669"/>
    <property type="project" value="UniProtKB-UniRule"/>
</dbReference>
<keyword evidence="10 11" id="KW-0131">Cell cycle</keyword>
<dbReference type="PROSITE" id="PS50294">
    <property type="entry name" value="WD_REPEATS_REGION"/>
    <property type="match status" value="6"/>
</dbReference>
<dbReference type="GO" id="GO:0005875">
    <property type="term" value="C:microtubule associated complex"/>
    <property type="evidence" value="ECO:0007669"/>
    <property type="project" value="UniProtKB-UniRule"/>
</dbReference>
<protein>
    <recommendedName>
        <fullName evidence="11">Nuclear distribution protein PAC1</fullName>
    </recommendedName>
    <alternativeName>
        <fullName evidence="11">Lissencephaly-1 homolog</fullName>
        <shortName evidence="11">LIS-1</shortName>
    </alternativeName>
    <alternativeName>
        <fullName evidence="11">nudF homolog</fullName>
    </alternativeName>
</protein>
<dbReference type="PANTHER" id="PTHR19848:SF8">
    <property type="entry name" value="F-BOX AND WD REPEAT DOMAIN CONTAINING 7"/>
    <property type="match status" value="1"/>
</dbReference>
<evidence type="ECO:0000313" key="14">
    <source>
        <dbReference type="Proteomes" id="UP000789739"/>
    </source>
</evidence>
<dbReference type="GO" id="GO:0000132">
    <property type="term" value="P:establishment of mitotic spindle orientation"/>
    <property type="evidence" value="ECO:0007669"/>
    <property type="project" value="UniProtKB-UniRule"/>
</dbReference>
<accession>A0A9N9B3P2</accession>
<feature type="repeat" description="WD" evidence="12">
    <location>
        <begin position="212"/>
        <end position="253"/>
    </location>
</feature>
<dbReference type="SUPFAM" id="SSF50978">
    <property type="entry name" value="WD40 repeat-like"/>
    <property type="match status" value="1"/>
</dbReference>
<dbReference type="Gene3D" id="2.130.10.10">
    <property type="entry name" value="YVTN repeat-like/Quinoprotein amine dehydrogenase"/>
    <property type="match status" value="1"/>
</dbReference>
<evidence type="ECO:0000256" key="7">
    <source>
        <dbReference type="ARBA" id="ARBA00022776"/>
    </source>
</evidence>
<dbReference type="CDD" id="cd00200">
    <property type="entry name" value="WD40"/>
    <property type="match status" value="1"/>
</dbReference>
<dbReference type="InterPro" id="IPR001680">
    <property type="entry name" value="WD40_rpt"/>
</dbReference>
<feature type="repeat" description="WD" evidence="12">
    <location>
        <begin position="321"/>
        <end position="362"/>
    </location>
</feature>
<dbReference type="InterPro" id="IPR015943">
    <property type="entry name" value="WD40/YVTN_repeat-like_dom_sf"/>
</dbReference>
<evidence type="ECO:0000256" key="12">
    <source>
        <dbReference type="PROSITE-ProRule" id="PRU00221"/>
    </source>
</evidence>
<evidence type="ECO:0000256" key="1">
    <source>
        <dbReference type="ARBA" id="ARBA00022448"/>
    </source>
</evidence>
<evidence type="ECO:0000256" key="10">
    <source>
        <dbReference type="ARBA" id="ARBA00023306"/>
    </source>
</evidence>
<dbReference type="Pfam" id="PF00400">
    <property type="entry name" value="WD40"/>
    <property type="match status" value="7"/>
</dbReference>
<dbReference type="GO" id="GO:0005737">
    <property type="term" value="C:cytoplasm"/>
    <property type="evidence" value="ECO:0007669"/>
    <property type="project" value="UniProtKB-UniRule"/>
</dbReference>
<comment type="caution">
    <text evidence="13">The sequence shown here is derived from an EMBL/GenBank/DDBJ whole genome shotgun (WGS) entry which is preliminary data.</text>
</comment>
<dbReference type="InterPro" id="IPR019775">
    <property type="entry name" value="WD40_repeat_CS"/>
</dbReference>
<proteinExistence type="inferred from homology"/>
<dbReference type="GO" id="GO:0051301">
    <property type="term" value="P:cell division"/>
    <property type="evidence" value="ECO:0007669"/>
    <property type="project" value="UniProtKB-KW"/>
</dbReference>
<evidence type="ECO:0000256" key="9">
    <source>
        <dbReference type="ARBA" id="ARBA00023212"/>
    </source>
</evidence>
<keyword evidence="2 11" id="KW-0963">Cytoplasm</keyword>
<gene>
    <name evidence="11" type="primary">PAC1</name>
    <name evidence="11" type="synonym">LIS1</name>
    <name evidence="13" type="ORF">PBRASI_LOCUS5149</name>
</gene>
<dbReference type="FunFam" id="2.130.10.10:FF:000342">
    <property type="entry name" value="Nuclear distribution protein PAC1"/>
    <property type="match status" value="1"/>
</dbReference>
<keyword evidence="8 11" id="KW-0175">Coiled coil</keyword>
<dbReference type="PANTHER" id="PTHR19848">
    <property type="entry name" value="WD40 REPEAT PROTEIN"/>
    <property type="match status" value="1"/>
</dbReference>
<keyword evidence="7 11" id="KW-0498">Mitosis</keyword>
<keyword evidence="6" id="KW-0677">Repeat</keyword>
<dbReference type="PRINTS" id="PR00320">
    <property type="entry name" value="GPROTEINBRPT"/>
</dbReference>
<keyword evidence="5 11" id="KW-0493">Microtubule</keyword>
<evidence type="ECO:0000256" key="2">
    <source>
        <dbReference type="ARBA" id="ARBA00022490"/>
    </source>
</evidence>
<keyword evidence="14" id="KW-1185">Reference proteome</keyword>
<evidence type="ECO:0000256" key="5">
    <source>
        <dbReference type="ARBA" id="ARBA00022701"/>
    </source>
</evidence>
<dbReference type="GO" id="GO:0005874">
    <property type="term" value="C:microtubule"/>
    <property type="evidence" value="ECO:0007669"/>
    <property type="project" value="UniProtKB-KW"/>
</dbReference>
<feature type="repeat" description="WD" evidence="12">
    <location>
        <begin position="85"/>
        <end position="126"/>
    </location>
</feature>
<feature type="repeat" description="WD" evidence="12">
    <location>
        <begin position="127"/>
        <end position="162"/>
    </location>
</feature>
<name>A0A9N9B3P2_9GLOM</name>
<feature type="repeat" description="WD" evidence="12">
    <location>
        <begin position="170"/>
        <end position="211"/>
    </location>
</feature>
<comment type="function">
    <text evidence="11">Positively regulates the activity of the minus-end directed microtubule motor protein dynein. May enhance dynein-mediated microtubule sliding by targeting dynein to the microtubule plus end. Required for nuclear migration during vegetative growth as well as development. Required for retrograde early endosome (EE) transport from the hyphal tip. Required for localization of dynein to the mitotic spindle poles. Recruits additional proteins to the dynein complex at SPBs.</text>
</comment>
<sequence>MSIVLSDRQRDELLEAHQDDFNSDPKQKYSGLLEKKWTSVIRLQKKIMDLENKITQMQEELSTATPRKPTSAVDWVPRAPEKYALTGHRNPVTRVAFHPVFSVLASASEDTTIKIWDYETGEFERTLKGHTKAVQDIAFDPKGNFLVSCSADLTIKVWDLQNDYKCVKTLYGHDHSVSSVAFLPSGDTIVSASRDKTIKRWEFASGYCVKTYFGHLEWVRSVSPSEDGKWLITSSNDQTARLWETANAECKMEFRGHDHVVECAIFAPTDAYPFIREMIGVEKDPKGAAKAEPMPGQYIVTGSRDKTIKIWDSTGQCVRTLIGHDNWVRGLVFHTSGKYLISASDDKTIKIWDIKTGRCYKTVEAHAHFVTCIAFNHGNPVVATGSVDQTVKIWAPYR</sequence>
<dbReference type="InterPro" id="IPR020472">
    <property type="entry name" value="WD40_PAC1"/>
</dbReference>
<keyword evidence="9 11" id="KW-0206">Cytoskeleton</keyword>
<dbReference type="PROSITE" id="PS00678">
    <property type="entry name" value="WD_REPEATS_1"/>
    <property type="match status" value="2"/>
</dbReference>
<comment type="similarity">
    <text evidence="11">Belongs to the WD repeat LIS1/nudF family.</text>
</comment>
<organism evidence="13 14">
    <name type="scientific">Paraglomus brasilianum</name>
    <dbReference type="NCBI Taxonomy" id="144538"/>
    <lineage>
        <taxon>Eukaryota</taxon>
        <taxon>Fungi</taxon>
        <taxon>Fungi incertae sedis</taxon>
        <taxon>Mucoromycota</taxon>
        <taxon>Glomeromycotina</taxon>
        <taxon>Glomeromycetes</taxon>
        <taxon>Paraglomerales</taxon>
        <taxon>Paraglomeraceae</taxon>
        <taxon>Paraglomus</taxon>
    </lineage>
</organism>
<comment type="subcellular location">
    <subcellularLocation>
        <location evidence="11">Cytoplasm</location>
        <location evidence="11">Cytoskeleton</location>
    </subcellularLocation>
    <subcellularLocation>
        <location evidence="11">Cytoplasm</location>
        <location evidence="11">Cytoskeleton</location>
        <location evidence="11">Spindle pole</location>
    </subcellularLocation>
    <text evidence="11">Localizes to the plus ends of microtubules at the hyphal tip and the mitotic spindle poles.</text>
</comment>
<evidence type="ECO:0000256" key="4">
    <source>
        <dbReference type="ARBA" id="ARBA00022618"/>
    </source>
</evidence>
<evidence type="ECO:0000256" key="6">
    <source>
        <dbReference type="ARBA" id="ARBA00022737"/>
    </source>
</evidence>
<dbReference type="OrthoDB" id="10264588at2759"/>
<dbReference type="Gene3D" id="1.20.960.30">
    <property type="match status" value="1"/>
</dbReference>
<dbReference type="PIRSF" id="PIRSF037647">
    <property type="entry name" value="Dynein_regulator_Lis1"/>
    <property type="match status" value="1"/>
</dbReference>
<keyword evidence="4 11" id="KW-0132">Cell division</keyword>
<dbReference type="InterPro" id="IPR017252">
    <property type="entry name" value="Dynein_regulator_LIS1"/>
</dbReference>
<comment type="subunit">
    <text evidence="11">Self-associates. Interacts with NDL1 and dynein.</text>
</comment>
<evidence type="ECO:0000313" key="13">
    <source>
        <dbReference type="EMBL" id="CAG8552190.1"/>
    </source>
</evidence>
<feature type="repeat" description="WD" evidence="12">
    <location>
        <begin position="296"/>
        <end position="312"/>
    </location>
</feature>
<reference evidence="13" key="1">
    <citation type="submission" date="2021-06" db="EMBL/GenBank/DDBJ databases">
        <authorList>
            <person name="Kallberg Y."/>
            <person name="Tangrot J."/>
            <person name="Rosling A."/>
        </authorList>
    </citation>
    <scope>NUCLEOTIDE SEQUENCE</scope>
    <source>
        <strain evidence="13">BR232B</strain>
    </source>
</reference>
<dbReference type="InterPro" id="IPR036322">
    <property type="entry name" value="WD40_repeat_dom_sf"/>
</dbReference>
<dbReference type="PROSITE" id="PS50082">
    <property type="entry name" value="WD_REPEATS_2"/>
    <property type="match status" value="7"/>
</dbReference>
<dbReference type="Proteomes" id="UP000789739">
    <property type="component" value="Unassembled WGS sequence"/>
</dbReference>
<evidence type="ECO:0000256" key="3">
    <source>
        <dbReference type="ARBA" id="ARBA00022574"/>
    </source>
</evidence>
<evidence type="ECO:0000256" key="8">
    <source>
        <dbReference type="ARBA" id="ARBA00023054"/>
    </source>
</evidence>